<keyword evidence="10" id="KW-1185">Reference proteome</keyword>
<gene>
    <name evidence="9" type="ORF">A6302_04432</name>
</gene>
<keyword evidence="3 6" id="KW-0560">Oxidoreductase</keyword>
<comment type="caution">
    <text evidence="9">The sequence shown here is derived from an EMBL/GenBank/DDBJ whole genome shotgun (WGS) entry which is preliminary data.</text>
</comment>
<accession>A0A1E3GRE2</accession>
<dbReference type="Pfam" id="PF08534">
    <property type="entry name" value="Redoxin"/>
    <property type="match status" value="1"/>
</dbReference>
<dbReference type="GO" id="GO:0008379">
    <property type="term" value="F:thioredoxin peroxidase activity"/>
    <property type="evidence" value="ECO:0007669"/>
    <property type="project" value="InterPro"/>
</dbReference>
<dbReference type="EC" id="1.11.1.27" evidence="6"/>
<dbReference type="AlphaFoldDB" id="A0A1E3GRE2"/>
<dbReference type="PANTHER" id="PTHR10430:SF16">
    <property type="entry name" value="PEROXIREDOXIN-5, MITOCHONDRIAL"/>
    <property type="match status" value="1"/>
</dbReference>
<evidence type="ECO:0000256" key="6">
    <source>
        <dbReference type="RuleBase" id="RU366011"/>
    </source>
</evidence>
<evidence type="ECO:0000313" key="10">
    <source>
        <dbReference type="Proteomes" id="UP000094622"/>
    </source>
</evidence>
<evidence type="ECO:0000256" key="1">
    <source>
        <dbReference type="ARBA" id="ARBA00022559"/>
    </source>
</evidence>
<dbReference type="SUPFAM" id="SSF52833">
    <property type="entry name" value="Thioredoxin-like"/>
    <property type="match status" value="1"/>
</dbReference>
<dbReference type="InterPro" id="IPR013740">
    <property type="entry name" value="Redoxin"/>
</dbReference>
<dbReference type="InterPro" id="IPR036249">
    <property type="entry name" value="Thioredoxin-like_sf"/>
</dbReference>
<dbReference type="OrthoDB" id="9800621at2"/>
<feature type="region of interest" description="Disordered" evidence="7">
    <location>
        <begin position="143"/>
        <end position="171"/>
    </location>
</feature>
<comment type="similarity">
    <text evidence="6">Belongs to the peroxiredoxin family. Prx5 subfamily.</text>
</comment>
<comment type="function">
    <text evidence="6">Thiol-specific peroxidase that catalyzes the reduction of hydrogen peroxide and organic hydroperoxides to water and alcohols, respectively. Plays a role in cell protection against oxidative stress by detoxifying peroxides.</text>
</comment>
<name>A0A1E3GRE2_9HYPH</name>
<reference evidence="9 10" key="1">
    <citation type="submission" date="2016-07" db="EMBL/GenBank/DDBJ databases">
        <title>Draft Genome Sequence of Methylobrevis pamukkalensis PK2.</title>
        <authorList>
            <person name="Vasilenko O.V."/>
            <person name="Doronina N.V."/>
            <person name="Shmareva M.N."/>
            <person name="Tarlachkov S.V."/>
            <person name="Mustakhimov I."/>
            <person name="Trotsenko Y.A."/>
        </authorList>
    </citation>
    <scope>NUCLEOTIDE SEQUENCE [LARGE SCALE GENOMIC DNA]</scope>
    <source>
        <strain evidence="9 10">PK2</strain>
    </source>
</reference>
<dbReference type="Gene3D" id="3.40.30.10">
    <property type="entry name" value="Glutaredoxin"/>
    <property type="match status" value="1"/>
</dbReference>
<feature type="active site" description="Cysteine sulfenic acid (-SOH) intermediate" evidence="5">
    <location>
        <position position="49"/>
    </location>
</feature>
<evidence type="ECO:0000256" key="2">
    <source>
        <dbReference type="ARBA" id="ARBA00022862"/>
    </source>
</evidence>
<feature type="domain" description="Thioredoxin" evidence="8">
    <location>
        <begin position="3"/>
        <end position="163"/>
    </location>
</feature>
<dbReference type="GO" id="GO:0005737">
    <property type="term" value="C:cytoplasm"/>
    <property type="evidence" value="ECO:0007669"/>
    <property type="project" value="TreeGrafter"/>
</dbReference>
<dbReference type="PATRIC" id="fig|1439726.3.peg.4718"/>
<comment type="catalytic activity">
    <reaction evidence="6">
        <text>a hydroperoxide + 2 glutathione = an alcohol + glutathione disulfide + H2O</text>
        <dbReference type="Rhea" id="RHEA:62632"/>
        <dbReference type="ChEBI" id="CHEBI:15377"/>
        <dbReference type="ChEBI" id="CHEBI:30879"/>
        <dbReference type="ChEBI" id="CHEBI:35924"/>
        <dbReference type="ChEBI" id="CHEBI:57925"/>
        <dbReference type="ChEBI" id="CHEBI:58297"/>
        <dbReference type="EC" id="1.11.1.27"/>
    </reaction>
</comment>
<organism evidence="9 10">
    <name type="scientific">Methylobrevis pamukkalensis</name>
    <dbReference type="NCBI Taxonomy" id="1439726"/>
    <lineage>
        <taxon>Bacteria</taxon>
        <taxon>Pseudomonadati</taxon>
        <taxon>Pseudomonadota</taxon>
        <taxon>Alphaproteobacteria</taxon>
        <taxon>Hyphomicrobiales</taxon>
        <taxon>Pleomorphomonadaceae</taxon>
        <taxon>Methylobrevis</taxon>
    </lineage>
</organism>
<evidence type="ECO:0000256" key="7">
    <source>
        <dbReference type="SAM" id="MobiDB-lite"/>
    </source>
</evidence>
<dbReference type="GO" id="GO:0034599">
    <property type="term" value="P:cellular response to oxidative stress"/>
    <property type="evidence" value="ECO:0007669"/>
    <property type="project" value="InterPro"/>
</dbReference>
<keyword evidence="4 6" id="KW-0676">Redox-active center</keyword>
<dbReference type="CDD" id="cd03013">
    <property type="entry name" value="PRX5_like"/>
    <property type="match status" value="1"/>
</dbReference>
<evidence type="ECO:0000313" key="9">
    <source>
        <dbReference type="EMBL" id="ODN66587.1"/>
    </source>
</evidence>
<dbReference type="GO" id="GO:0045454">
    <property type="term" value="P:cell redox homeostasis"/>
    <property type="evidence" value="ECO:0007669"/>
    <property type="project" value="TreeGrafter"/>
</dbReference>
<dbReference type="Proteomes" id="UP000094622">
    <property type="component" value="Unassembled WGS sequence"/>
</dbReference>
<keyword evidence="2 6" id="KW-0049">Antioxidant</keyword>
<dbReference type="EMBL" id="MCRJ01000222">
    <property type="protein sequence ID" value="ODN66587.1"/>
    <property type="molecule type" value="Genomic_DNA"/>
</dbReference>
<dbReference type="PANTHER" id="PTHR10430">
    <property type="entry name" value="PEROXIREDOXIN"/>
    <property type="match status" value="1"/>
</dbReference>
<keyword evidence="1 6" id="KW-0575">Peroxidase</keyword>
<proteinExistence type="inferred from homology"/>
<protein>
    <recommendedName>
        <fullName evidence="6">Glutathione-dependent peroxiredoxin</fullName>
        <ecNumber evidence="6">1.11.1.27</ecNumber>
    </recommendedName>
</protein>
<sequence length="171" mass="17970">MTIAVGDTLPDVTFMVPGADGPVKKTTAEIFGGRKVVLFAVPGAFTPTCHMNHLPGFVDNVDAILAKGVDSVACTAVNDVFVMGAWAKATGAEGKIEMLADGSGVFASALGLDLDLSSRGLGLRSQRYAMIVDDGIVKSLDVEERPARPPSPARRRCWKSSEGRARPARSP</sequence>
<dbReference type="InterPro" id="IPR037944">
    <property type="entry name" value="PRX5-like"/>
</dbReference>
<evidence type="ECO:0000256" key="4">
    <source>
        <dbReference type="ARBA" id="ARBA00023284"/>
    </source>
</evidence>
<evidence type="ECO:0000256" key="5">
    <source>
        <dbReference type="PIRSR" id="PIRSR637944-1"/>
    </source>
</evidence>
<dbReference type="GO" id="GO:0042744">
    <property type="term" value="P:hydrogen peroxide catabolic process"/>
    <property type="evidence" value="ECO:0007669"/>
    <property type="project" value="TreeGrafter"/>
</dbReference>
<evidence type="ECO:0000256" key="3">
    <source>
        <dbReference type="ARBA" id="ARBA00023002"/>
    </source>
</evidence>
<dbReference type="FunFam" id="3.40.30.10:FF:000020">
    <property type="entry name" value="Peroxiredoxin"/>
    <property type="match status" value="1"/>
</dbReference>
<dbReference type="InterPro" id="IPR013766">
    <property type="entry name" value="Thioredoxin_domain"/>
</dbReference>
<dbReference type="PROSITE" id="PS51352">
    <property type="entry name" value="THIOREDOXIN_2"/>
    <property type="match status" value="1"/>
</dbReference>
<evidence type="ECO:0000259" key="8">
    <source>
        <dbReference type="PROSITE" id="PS51352"/>
    </source>
</evidence>